<feature type="compositionally biased region" description="Acidic residues" evidence="6">
    <location>
        <begin position="646"/>
        <end position="656"/>
    </location>
</feature>
<dbReference type="InterPro" id="IPR022712">
    <property type="entry name" value="Beta_Casp"/>
</dbReference>
<evidence type="ECO:0000256" key="1">
    <source>
        <dbReference type="ARBA" id="ARBA00004123"/>
    </source>
</evidence>
<keyword evidence="4 5" id="KW-0539">Nucleus</keyword>
<feature type="compositionally biased region" description="Acidic residues" evidence="6">
    <location>
        <begin position="420"/>
        <end position="433"/>
    </location>
</feature>
<gene>
    <name evidence="10" type="primary">LOC101860757</name>
</gene>
<dbReference type="GeneID" id="101860757"/>
<dbReference type="Pfam" id="PF16661">
    <property type="entry name" value="Lactamase_B_6"/>
    <property type="match status" value="1"/>
</dbReference>
<sequence>MTSIIKLHALSGARDESPPCYLLQVDEFRFLLDCGWDEDFSMDFVQDLRRVSHQVDAVLLSYPDHLHLGALPYLVGKGHLNCPIYATVPVYKMGQMFMYDLYQSRHNSQDFDKFTLDDVDVAFDKIEQLEYSQVITLKGKGHGLQITPLPAGHMIGGTIWKIVKDGEEEIIYAVDYNHKKERHLNGCHLDTISRPSVLITDSFNSLYNQPSRRQRDEQLMTTILQTMRNDGNVLVAVDTAGRMLELAQLMDQMWRSSESGLTAYSLALLNNVSFNVVEFAKSQVEWMSDKVMRSFEDHRNNPFQLKHVRLCHNLAELARVPEPKVVLASTPDLQCGYSRDLFVAWCGSAKNSIVLTSRTSPGTLGRWLIDNPQDHVVRLEIKRRVKLEGAELEDFVKKKHEKEQEETRLKDELARKEKEEMEDSDESDAENDSEGLYGQSSKGKHDLMIQNEGKSRTGFFKQAKKSYPMFHFVEEKIKSDEYGELINQKEYTINNEPSSKGEVKEEVEAKDQDDSLQDMTEVPTKCISSTVTLDINARVQFIDFEGRSDGKSMRKYLSQIKPKQLILVHGPDEATKSLGEYCQNTGFVEGSVFCPNIGDVIDATTERHIYQVRLRDQLVSSLSFARARDMELAWVDGQLDIPPVDSVEEDEEMPDDEAAKKRAESQLNTNPPTLESLPPNMVPPHMSVFINEPKLSDFKVVLINAGVTCEFASGVLVCNNLVAVRRDAAGKMKLEGTLCEDYFKIRNLLYSQYAIV</sequence>
<feature type="region of interest" description="Disordered" evidence="6">
    <location>
        <begin position="399"/>
        <end position="446"/>
    </location>
</feature>
<evidence type="ECO:0000313" key="9">
    <source>
        <dbReference type="Proteomes" id="UP000694888"/>
    </source>
</evidence>
<comment type="similarity">
    <text evidence="2 5">Belongs to the metallo-beta-lactamase superfamily. RNA-metabolizing metallo-beta-lactamase-like family. CPSF2/YSH1 subfamily.</text>
</comment>
<dbReference type="SMART" id="SM01027">
    <property type="entry name" value="Beta-Casp"/>
    <property type="match status" value="1"/>
</dbReference>
<accession>A0ABM1VXT3</accession>
<evidence type="ECO:0000259" key="7">
    <source>
        <dbReference type="SMART" id="SM00849"/>
    </source>
</evidence>
<evidence type="ECO:0000256" key="5">
    <source>
        <dbReference type="RuleBase" id="RU365006"/>
    </source>
</evidence>
<feature type="region of interest" description="Disordered" evidence="6">
    <location>
        <begin position="643"/>
        <end position="678"/>
    </location>
</feature>
<feature type="compositionally biased region" description="Basic and acidic residues" evidence="6">
    <location>
        <begin position="499"/>
        <end position="513"/>
    </location>
</feature>
<keyword evidence="3 5" id="KW-0507">mRNA processing</keyword>
<dbReference type="Pfam" id="PF10996">
    <property type="entry name" value="Beta-Casp"/>
    <property type="match status" value="1"/>
</dbReference>
<proteinExistence type="inferred from homology"/>
<dbReference type="SMART" id="SM00849">
    <property type="entry name" value="Lactamase_B"/>
    <property type="match status" value="1"/>
</dbReference>
<name>A0ABM1VXT3_APLCA</name>
<dbReference type="PANTHER" id="PTHR45922:SF1">
    <property type="entry name" value="CLEAVAGE AND POLYADENYLATION SPECIFICITY FACTOR SUBUNIT 2"/>
    <property type="match status" value="1"/>
</dbReference>
<evidence type="ECO:0000313" key="10">
    <source>
        <dbReference type="RefSeq" id="XP_035827226.1"/>
    </source>
</evidence>
<dbReference type="Gene3D" id="3.60.15.10">
    <property type="entry name" value="Ribonuclease Z/Hydroxyacylglutathione hydrolase-like"/>
    <property type="match status" value="1"/>
</dbReference>
<dbReference type="InterPro" id="IPR036866">
    <property type="entry name" value="RibonucZ/Hydroxyglut_hydro"/>
</dbReference>
<feature type="compositionally biased region" description="Basic and acidic residues" evidence="6">
    <location>
        <begin position="401"/>
        <end position="419"/>
    </location>
</feature>
<keyword evidence="9" id="KW-1185">Reference proteome</keyword>
<dbReference type="InterPro" id="IPR027075">
    <property type="entry name" value="CPSF2"/>
</dbReference>
<dbReference type="Pfam" id="PF07521">
    <property type="entry name" value="RMMBL"/>
    <property type="match status" value="1"/>
</dbReference>
<feature type="domain" description="Beta-Casp" evidence="8">
    <location>
        <begin position="243"/>
        <end position="368"/>
    </location>
</feature>
<protein>
    <recommendedName>
        <fullName evidence="5">Cleavage and polyadenylation specificity factor subunit 2</fullName>
    </recommendedName>
    <alternativeName>
        <fullName evidence="5">Cleavage and polyadenylation specificity factor 100 kDa subunit</fullName>
    </alternativeName>
</protein>
<keyword evidence="5" id="KW-0694">RNA-binding</keyword>
<reference evidence="10" key="1">
    <citation type="submission" date="2025-08" db="UniProtKB">
        <authorList>
            <consortium name="RefSeq"/>
        </authorList>
    </citation>
    <scope>IDENTIFICATION</scope>
</reference>
<feature type="domain" description="Metallo-beta-lactamase" evidence="7">
    <location>
        <begin position="17"/>
        <end position="223"/>
    </location>
</feature>
<dbReference type="SUPFAM" id="SSF56281">
    <property type="entry name" value="Metallo-hydrolase/oxidoreductase"/>
    <property type="match status" value="1"/>
</dbReference>
<organism evidence="9 10">
    <name type="scientific">Aplysia californica</name>
    <name type="common">California sea hare</name>
    <dbReference type="NCBI Taxonomy" id="6500"/>
    <lineage>
        <taxon>Eukaryota</taxon>
        <taxon>Metazoa</taxon>
        <taxon>Spiralia</taxon>
        <taxon>Lophotrochozoa</taxon>
        <taxon>Mollusca</taxon>
        <taxon>Gastropoda</taxon>
        <taxon>Heterobranchia</taxon>
        <taxon>Euthyneura</taxon>
        <taxon>Tectipleura</taxon>
        <taxon>Aplysiida</taxon>
        <taxon>Aplysioidea</taxon>
        <taxon>Aplysiidae</taxon>
        <taxon>Aplysia</taxon>
    </lineage>
</organism>
<evidence type="ECO:0000256" key="2">
    <source>
        <dbReference type="ARBA" id="ARBA00010624"/>
    </source>
</evidence>
<evidence type="ECO:0000256" key="4">
    <source>
        <dbReference type="ARBA" id="ARBA00023242"/>
    </source>
</evidence>
<dbReference type="RefSeq" id="XP_035827226.1">
    <property type="nucleotide sequence ID" value="XM_035971333.1"/>
</dbReference>
<evidence type="ECO:0000256" key="6">
    <source>
        <dbReference type="SAM" id="MobiDB-lite"/>
    </source>
</evidence>
<evidence type="ECO:0000259" key="8">
    <source>
        <dbReference type="SMART" id="SM01027"/>
    </source>
</evidence>
<dbReference type="Pfam" id="PF13299">
    <property type="entry name" value="CPSF100_C"/>
    <property type="match status" value="1"/>
</dbReference>
<dbReference type="InterPro" id="IPR035639">
    <property type="entry name" value="CPSF2_MBL"/>
</dbReference>
<dbReference type="InterPro" id="IPR025069">
    <property type="entry name" value="Cpsf2_C"/>
</dbReference>
<feature type="region of interest" description="Disordered" evidence="6">
    <location>
        <begin position="494"/>
        <end position="517"/>
    </location>
</feature>
<comment type="subcellular location">
    <subcellularLocation>
        <location evidence="1 5">Nucleus</location>
    </subcellularLocation>
</comment>
<dbReference type="InterPro" id="IPR001279">
    <property type="entry name" value="Metallo-B-lactamas"/>
</dbReference>
<dbReference type="Proteomes" id="UP000694888">
    <property type="component" value="Unplaced"/>
</dbReference>
<evidence type="ECO:0000256" key="3">
    <source>
        <dbReference type="ARBA" id="ARBA00022664"/>
    </source>
</evidence>
<dbReference type="InterPro" id="IPR011108">
    <property type="entry name" value="RMMBL"/>
</dbReference>
<dbReference type="CDD" id="cd16293">
    <property type="entry name" value="CPSF2-like_MBL-fold"/>
    <property type="match status" value="1"/>
</dbReference>
<dbReference type="PANTHER" id="PTHR45922">
    <property type="entry name" value="CLEAVAGE AND POLYADENYLATION SPECIFICITY FACTOR SUBUNIT 2"/>
    <property type="match status" value="1"/>
</dbReference>